<dbReference type="EMBL" id="CAJVPT010044753">
    <property type="protein sequence ID" value="CAG8734933.1"/>
    <property type="molecule type" value="Genomic_DNA"/>
</dbReference>
<gene>
    <name evidence="1" type="ORF">ACOLOM_LOCUS11854</name>
</gene>
<name>A0ACA9Q2I3_9GLOM</name>
<evidence type="ECO:0000313" key="1">
    <source>
        <dbReference type="EMBL" id="CAG8734933.1"/>
    </source>
</evidence>
<protein>
    <submittedName>
        <fullName evidence="1">11974_t:CDS:1</fullName>
    </submittedName>
</protein>
<proteinExistence type="predicted"/>
<dbReference type="Proteomes" id="UP000789525">
    <property type="component" value="Unassembled WGS sequence"/>
</dbReference>
<comment type="caution">
    <text evidence="1">The sequence shown here is derived from an EMBL/GenBank/DDBJ whole genome shotgun (WGS) entry which is preliminary data.</text>
</comment>
<feature type="non-terminal residue" evidence="1">
    <location>
        <position position="1"/>
    </location>
</feature>
<reference evidence="1" key="1">
    <citation type="submission" date="2021-06" db="EMBL/GenBank/DDBJ databases">
        <authorList>
            <person name="Kallberg Y."/>
            <person name="Tangrot J."/>
            <person name="Rosling A."/>
        </authorList>
    </citation>
    <scope>NUCLEOTIDE SEQUENCE</scope>
    <source>
        <strain evidence="1">CL356</strain>
    </source>
</reference>
<organism evidence="1 2">
    <name type="scientific">Acaulospora colombiana</name>
    <dbReference type="NCBI Taxonomy" id="27376"/>
    <lineage>
        <taxon>Eukaryota</taxon>
        <taxon>Fungi</taxon>
        <taxon>Fungi incertae sedis</taxon>
        <taxon>Mucoromycota</taxon>
        <taxon>Glomeromycotina</taxon>
        <taxon>Glomeromycetes</taxon>
        <taxon>Diversisporales</taxon>
        <taxon>Acaulosporaceae</taxon>
        <taxon>Acaulospora</taxon>
    </lineage>
</organism>
<accession>A0ACA9Q2I3</accession>
<keyword evidence="2" id="KW-1185">Reference proteome</keyword>
<sequence length="200" mass="22440">TDSVILVSVAPHNRASNRISQTIITCSGGKGDQLRAIIEYKEEKVLFTSILLEQNKMHGPKSSKFRRILSSRRLMAVGARQSIGRRRESFLLLDLATLAVVPKSVRPLSEQLPNESRKLWEGVTSNLLKKEYSEATRIKHTIEQKQRDIAAERRRTNNPFVPVYFDPDISSGAPVLTTEGRKVVDEMLKSPQQAATTTAE</sequence>
<evidence type="ECO:0000313" key="2">
    <source>
        <dbReference type="Proteomes" id="UP000789525"/>
    </source>
</evidence>